<keyword evidence="2" id="KW-0472">Membrane</keyword>
<dbReference type="GO" id="GO:0005096">
    <property type="term" value="F:GTPase activator activity"/>
    <property type="evidence" value="ECO:0007669"/>
    <property type="project" value="UniProtKB-KW"/>
</dbReference>
<dbReference type="InterPro" id="IPR045913">
    <property type="entry name" value="TBC20/Gyp8-like"/>
</dbReference>
<keyword evidence="1" id="KW-0343">GTPase activation</keyword>
<dbReference type="Gene3D" id="1.10.472.80">
    <property type="entry name" value="Ypt/Rab-GAP domain of gyp1p, domain 3"/>
    <property type="match status" value="1"/>
</dbReference>
<evidence type="ECO:0000256" key="1">
    <source>
        <dbReference type="ARBA" id="ARBA00022468"/>
    </source>
</evidence>
<reference evidence="4" key="1">
    <citation type="submission" date="2022-10" db="EMBL/GenBank/DDBJ databases">
        <title>Novel sulphate-reducing endosymbionts in the free-living metamonad Anaeramoeba.</title>
        <authorList>
            <person name="Jerlstrom-Hultqvist J."/>
            <person name="Cepicka I."/>
            <person name="Gallot-Lavallee L."/>
            <person name="Salas-Leiva D."/>
            <person name="Curtis B.A."/>
            <person name="Zahonova K."/>
            <person name="Pipaliya S."/>
            <person name="Dacks J."/>
            <person name="Roger A.J."/>
        </authorList>
    </citation>
    <scope>NUCLEOTIDE SEQUENCE</scope>
    <source>
        <strain evidence="4">BMAN</strain>
    </source>
</reference>
<dbReference type="AlphaFoldDB" id="A0A9Q0RCH4"/>
<name>A0A9Q0RCH4_ANAIG</name>
<sequence>MNPIDSTQIKLIKELKQLLTQEKITLEQIKEIATNGLPNNSYRKILWPILLGIENINEKNDSTEIRYHRDTNQVKQDVDRCLWKDSLGWSEIKKTRKREKLQRIIDKIMCKYESSLYYYQGFHEVCSVFLTIFGEKKSFFLSENVALYFMHDNMNKNFNVVLKYLDIIYALILHIDPNLHKFLQDASMNTFFATSWVLTWFSHVVSEMKSIFRLFDFFLSEHPLMPYYYSAALILYNNNLIQKCECSMSDVFNCLQSLVTEMNVEDVILIARKLMQLYPPKVILEEMKVQITQEFHSVHFPILKGFDKIQNDMISFEITVDAKNFLLQFLDNQDSDNPILQKKPPQNTKSKLIAFVNRRKKKKPISKELQINKQLQKVFSSKFEKNHPLFVLVKPSQSWVYLILQRFKIIILIFIIILFVFFFLY</sequence>
<keyword evidence="2" id="KW-0812">Transmembrane</keyword>
<dbReference type="PROSITE" id="PS50086">
    <property type="entry name" value="TBC_RABGAP"/>
    <property type="match status" value="1"/>
</dbReference>
<evidence type="ECO:0000313" key="4">
    <source>
        <dbReference type="EMBL" id="KAJ5074563.1"/>
    </source>
</evidence>
<evidence type="ECO:0000256" key="2">
    <source>
        <dbReference type="SAM" id="Phobius"/>
    </source>
</evidence>
<dbReference type="EMBL" id="JAPDFW010000070">
    <property type="protein sequence ID" value="KAJ5074563.1"/>
    <property type="molecule type" value="Genomic_DNA"/>
</dbReference>
<keyword evidence="2" id="KW-1133">Transmembrane helix</keyword>
<feature type="transmembrane region" description="Helical" evidence="2">
    <location>
        <begin position="399"/>
        <end position="424"/>
    </location>
</feature>
<dbReference type="GO" id="GO:0006888">
    <property type="term" value="P:endoplasmic reticulum to Golgi vesicle-mediated transport"/>
    <property type="evidence" value="ECO:0007669"/>
    <property type="project" value="TreeGrafter"/>
</dbReference>
<evidence type="ECO:0000259" key="3">
    <source>
        <dbReference type="PROSITE" id="PS50086"/>
    </source>
</evidence>
<comment type="caution">
    <text evidence="4">The sequence shown here is derived from an EMBL/GenBank/DDBJ whole genome shotgun (WGS) entry which is preliminary data.</text>
</comment>
<dbReference type="PANTHER" id="PTHR20913">
    <property type="entry name" value="TBC1 DOMAIN FAMILY MEMBER 20/GTPASE"/>
    <property type="match status" value="1"/>
</dbReference>
<protein>
    <submittedName>
        <fullName evidence="4">Tbc1 domain family member 20/gtpase</fullName>
    </submittedName>
</protein>
<dbReference type="InterPro" id="IPR000195">
    <property type="entry name" value="Rab-GAP-TBC_dom"/>
</dbReference>
<dbReference type="Pfam" id="PF00566">
    <property type="entry name" value="RabGAP-TBC"/>
    <property type="match status" value="1"/>
</dbReference>
<proteinExistence type="predicted"/>
<dbReference type="SUPFAM" id="SSF47923">
    <property type="entry name" value="Ypt/Rab-GAP domain of gyp1p"/>
    <property type="match status" value="2"/>
</dbReference>
<dbReference type="InterPro" id="IPR035969">
    <property type="entry name" value="Rab-GAP_TBC_sf"/>
</dbReference>
<dbReference type="PANTHER" id="PTHR20913:SF7">
    <property type="entry name" value="RE60063P"/>
    <property type="match status" value="1"/>
</dbReference>
<gene>
    <name evidence="4" type="ORF">M0811_01194</name>
</gene>
<dbReference type="GO" id="GO:0005789">
    <property type="term" value="C:endoplasmic reticulum membrane"/>
    <property type="evidence" value="ECO:0007669"/>
    <property type="project" value="TreeGrafter"/>
</dbReference>
<dbReference type="Proteomes" id="UP001149090">
    <property type="component" value="Unassembled WGS sequence"/>
</dbReference>
<feature type="domain" description="Rab-GAP TBC" evidence="3">
    <location>
        <begin position="37"/>
        <end position="222"/>
    </location>
</feature>
<accession>A0A9Q0RCH4</accession>
<keyword evidence="5" id="KW-1185">Reference proteome</keyword>
<dbReference type="SMART" id="SM00164">
    <property type="entry name" value="TBC"/>
    <property type="match status" value="1"/>
</dbReference>
<dbReference type="Gene3D" id="1.10.8.1310">
    <property type="match status" value="1"/>
</dbReference>
<dbReference type="OMA" id="ILEVECE"/>
<dbReference type="OrthoDB" id="206700at2759"/>
<organism evidence="4 5">
    <name type="scientific">Anaeramoeba ignava</name>
    <name type="common">Anaerobic marine amoeba</name>
    <dbReference type="NCBI Taxonomy" id="1746090"/>
    <lineage>
        <taxon>Eukaryota</taxon>
        <taxon>Metamonada</taxon>
        <taxon>Anaeramoebidae</taxon>
        <taxon>Anaeramoeba</taxon>
    </lineage>
</organism>
<evidence type="ECO:0000313" key="5">
    <source>
        <dbReference type="Proteomes" id="UP001149090"/>
    </source>
</evidence>